<proteinExistence type="predicted"/>
<accession>A0A6J1BZA4</accession>
<dbReference type="AlphaFoldDB" id="A0A6J1BZA4"/>
<feature type="region of interest" description="Disordered" evidence="1">
    <location>
        <begin position="1"/>
        <end position="34"/>
    </location>
</feature>
<organism evidence="2 3">
    <name type="scientific">Momordica charantia</name>
    <name type="common">Bitter gourd</name>
    <name type="synonym">Balsam pear</name>
    <dbReference type="NCBI Taxonomy" id="3673"/>
    <lineage>
        <taxon>Eukaryota</taxon>
        <taxon>Viridiplantae</taxon>
        <taxon>Streptophyta</taxon>
        <taxon>Embryophyta</taxon>
        <taxon>Tracheophyta</taxon>
        <taxon>Spermatophyta</taxon>
        <taxon>Magnoliopsida</taxon>
        <taxon>eudicotyledons</taxon>
        <taxon>Gunneridae</taxon>
        <taxon>Pentapetalae</taxon>
        <taxon>rosids</taxon>
        <taxon>fabids</taxon>
        <taxon>Cucurbitales</taxon>
        <taxon>Cucurbitaceae</taxon>
        <taxon>Momordiceae</taxon>
        <taxon>Momordica</taxon>
    </lineage>
</organism>
<protein>
    <submittedName>
        <fullName evidence="3">Uncharacterized protein LOC111006603</fullName>
    </submittedName>
</protein>
<dbReference type="OrthoDB" id="1851308at2759"/>
<keyword evidence="2" id="KW-1185">Reference proteome</keyword>
<dbReference type="RefSeq" id="XP_022134312.1">
    <property type="nucleotide sequence ID" value="XM_022278620.1"/>
</dbReference>
<evidence type="ECO:0000313" key="2">
    <source>
        <dbReference type="Proteomes" id="UP000504603"/>
    </source>
</evidence>
<name>A0A6J1BZA4_MOMCH</name>
<dbReference type="Proteomes" id="UP000504603">
    <property type="component" value="Unplaced"/>
</dbReference>
<gene>
    <name evidence="3" type="primary">LOC111006603</name>
</gene>
<dbReference type="KEGG" id="mcha:111006603"/>
<sequence length="127" mass="14021">MASNSEPSETREEGEASCSDNDTHDTHPVCSAMPASVPSPISSILPPCNAEIQAGPYPERLVMGMDIEPHELIAILTLLCASQCQFVLILDSVMKGQRRIGNQSPHLRHQIRQLNFFRLIHEDDLAC</sequence>
<reference evidence="3" key="1">
    <citation type="submission" date="2025-08" db="UniProtKB">
        <authorList>
            <consortium name="RefSeq"/>
        </authorList>
    </citation>
    <scope>IDENTIFICATION</scope>
    <source>
        <strain evidence="3">OHB3-1</strain>
    </source>
</reference>
<dbReference type="GeneID" id="111006603"/>
<evidence type="ECO:0000256" key="1">
    <source>
        <dbReference type="SAM" id="MobiDB-lite"/>
    </source>
</evidence>
<evidence type="ECO:0000313" key="3">
    <source>
        <dbReference type="RefSeq" id="XP_022134312.1"/>
    </source>
</evidence>